<evidence type="ECO:0000256" key="6">
    <source>
        <dbReference type="ARBA" id="ARBA00023136"/>
    </source>
</evidence>
<keyword evidence="14" id="KW-0645">Protease</keyword>
<dbReference type="Proteomes" id="UP000285173">
    <property type="component" value="Unassembled WGS sequence"/>
</dbReference>
<dbReference type="GeneID" id="49204296"/>
<reference evidence="18 19" key="2">
    <citation type="journal article" date="2019" name="Nat. Med.">
        <title>A library of human gut bacterial isolates paired with longitudinal multiomics data enables mechanistic microbiome research.</title>
        <authorList>
            <person name="Poyet M."/>
            <person name="Groussin M."/>
            <person name="Gibbons S.M."/>
            <person name="Avila-Pacheco J."/>
            <person name="Jiang X."/>
            <person name="Kearney S.M."/>
            <person name="Perrotta A.R."/>
            <person name="Berdy B."/>
            <person name="Zhao S."/>
            <person name="Lieberman T.D."/>
            <person name="Swanson P.K."/>
            <person name="Smith M."/>
            <person name="Roesemann S."/>
            <person name="Alexander J.E."/>
            <person name="Rich S.A."/>
            <person name="Livny J."/>
            <person name="Vlamakis H."/>
            <person name="Clish C."/>
            <person name="Bullock K."/>
            <person name="Deik A."/>
            <person name="Scott J."/>
            <person name="Pierce K.A."/>
            <person name="Xavier R.J."/>
            <person name="Alm E.J."/>
        </authorList>
    </citation>
    <scope>NUCLEOTIDE SEQUENCE [LARGE SCALE GENOMIC DNA]</scope>
    <source>
        <strain evidence="11 19">BIOML-A16</strain>
        <strain evidence="10 18">BIOML-A25</strain>
    </source>
</reference>
<reference evidence="15 16" key="1">
    <citation type="submission" date="2018-08" db="EMBL/GenBank/DDBJ databases">
        <title>A genome reference for cultivated species of the human gut microbiota.</title>
        <authorList>
            <person name="Zou Y."/>
            <person name="Xue W."/>
            <person name="Luo G."/>
        </authorList>
    </citation>
    <scope>NUCLEOTIDE SEQUENCE [LARGE SCALE GENOMIC DNA]</scope>
    <source>
        <strain evidence="14 16">AM16-50</strain>
        <strain evidence="13 17">AM50-15</strain>
        <strain evidence="12 15">OM05-11AA</strain>
    </source>
</reference>
<evidence type="ECO:0000313" key="18">
    <source>
        <dbReference type="Proteomes" id="UP000437446"/>
    </source>
</evidence>
<comment type="subcellular location">
    <subcellularLocation>
        <location evidence="1">Membrane</location>
        <topology evidence="1">Multi-pass membrane protein</topology>
    </subcellularLocation>
</comment>
<dbReference type="EMBL" id="BQNZ01000001">
    <property type="protein sequence ID" value="GKH70451.1"/>
    <property type="molecule type" value="Genomic_DNA"/>
</dbReference>
<keyword evidence="14" id="KW-0378">Hydrolase</keyword>
<evidence type="ECO:0000313" key="10">
    <source>
        <dbReference type="EMBL" id="MTU28342.1"/>
    </source>
</evidence>
<evidence type="ECO:0000256" key="4">
    <source>
        <dbReference type="ARBA" id="ARBA00022692"/>
    </source>
</evidence>
<dbReference type="GO" id="GO:0006508">
    <property type="term" value="P:proteolysis"/>
    <property type="evidence" value="ECO:0007669"/>
    <property type="project" value="UniProtKB-KW"/>
</dbReference>
<feature type="transmembrane region" description="Helical" evidence="7">
    <location>
        <begin position="134"/>
        <end position="154"/>
    </location>
</feature>
<evidence type="ECO:0000313" key="14">
    <source>
        <dbReference type="EMBL" id="RHH79857.1"/>
    </source>
</evidence>
<evidence type="ECO:0000313" key="16">
    <source>
        <dbReference type="Proteomes" id="UP000283732"/>
    </source>
</evidence>
<evidence type="ECO:0000313" key="17">
    <source>
        <dbReference type="Proteomes" id="UP000285173"/>
    </source>
</evidence>
<dbReference type="Proteomes" id="UP000448908">
    <property type="component" value="Unassembled WGS sequence"/>
</dbReference>
<dbReference type="GO" id="GO:0016020">
    <property type="term" value="C:membrane"/>
    <property type="evidence" value="ECO:0007669"/>
    <property type="project" value="UniProtKB-SubCell"/>
</dbReference>
<keyword evidence="5 7" id="KW-1133">Transmembrane helix</keyword>
<proteinExistence type="predicted"/>
<dbReference type="GO" id="GO:0004252">
    <property type="term" value="F:serine-type endopeptidase activity"/>
    <property type="evidence" value="ECO:0007669"/>
    <property type="project" value="InterPro"/>
</dbReference>
<dbReference type="PANTHER" id="PTHR43066">
    <property type="entry name" value="RHOMBOID-RELATED PROTEIN"/>
    <property type="match status" value="1"/>
</dbReference>
<keyword evidence="2" id="KW-1003">Cell membrane</keyword>
<feature type="transmembrane region" description="Helical" evidence="7">
    <location>
        <begin position="73"/>
        <end position="101"/>
    </location>
</feature>
<comment type="caution">
    <text evidence="14">The sequence shown here is derived from an EMBL/GenBank/DDBJ whole genome shotgun (WGS) entry which is preliminary data.</text>
</comment>
<reference evidence="9" key="3">
    <citation type="submission" date="2022-01" db="EMBL/GenBank/DDBJ databases">
        <title>Novel bile acid biosynthetic pathways are enriched in the microbiome of centenarians.</title>
        <authorList>
            <person name="Sato Y."/>
            <person name="Atarashi K."/>
            <person name="Plichta R.D."/>
            <person name="Arai Y."/>
            <person name="Sasajima S."/>
            <person name="Kearney M.S."/>
            <person name="Suda W."/>
            <person name="Takeshita K."/>
            <person name="Sasaki T."/>
            <person name="Okamoto S."/>
            <person name="Skelly N.A."/>
            <person name="Okamura Y."/>
            <person name="Vlamakis H."/>
            <person name="Li Y."/>
            <person name="Tanoue T."/>
            <person name="Takei H."/>
            <person name="Nittono H."/>
            <person name="Narushima S."/>
            <person name="Irie J."/>
            <person name="Itoh H."/>
            <person name="Moriya K."/>
            <person name="Sugiura Y."/>
            <person name="Suematsu M."/>
            <person name="Moritoki N."/>
            <person name="Shibata S."/>
            <person name="Littman R.D."/>
            <person name="Fischbach A.M."/>
            <person name="Uwamino Y."/>
            <person name="Inoue T."/>
            <person name="Honda A."/>
            <person name="Hattori M."/>
            <person name="Murai T."/>
            <person name="Xavier J.R."/>
            <person name="Hirose N."/>
            <person name="Honda K."/>
        </authorList>
    </citation>
    <scope>NUCLEOTIDE SEQUENCE</scope>
    <source>
        <strain evidence="9">CE91-St3</strain>
    </source>
</reference>
<dbReference type="AlphaFoldDB" id="A0A3R5VZY0"/>
<evidence type="ECO:0000313" key="11">
    <source>
        <dbReference type="EMBL" id="MTU67681.1"/>
    </source>
</evidence>
<evidence type="ECO:0000313" key="13">
    <source>
        <dbReference type="EMBL" id="RGZ44205.1"/>
    </source>
</evidence>
<evidence type="ECO:0000313" key="12">
    <source>
        <dbReference type="EMBL" id="RGN50181.1"/>
    </source>
</evidence>
<dbReference type="Proteomes" id="UP001055114">
    <property type="component" value="Unassembled WGS sequence"/>
</dbReference>
<feature type="domain" description="Peptidase S54 rhomboid" evidence="8">
    <location>
        <begin position="38"/>
        <end position="185"/>
    </location>
</feature>
<dbReference type="Pfam" id="PF01694">
    <property type="entry name" value="Rhomboid"/>
    <property type="match status" value="1"/>
</dbReference>
<dbReference type="Proteomes" id="UP000437446">
    <property type="component" value="Unassembled WGS sequence"/>
</dbReference>
<dbReference type="Gene3D" id="1.20.1540.10">
    <property type="entry name" value="Rhomboid-like"/>
    <property type="match status" value="1"/>
</dbReference>
<evidence type="ECO:0000256" key="3">
    <source>
        <dbReference type="ARBA" id="ARBA00022519"/>
    </source>
</evidence>
<evidence type="ECO:0000256" key="5">
    <source>
        <dbReference type="ARBA" id="ARBA00022989"/>
    </source>
</evidence>
<evidence type="ECO:0000313" key="19">
    <source>
        <dbReference type="Proteomes" id="UP000448908"/>
    </source>
</evidence>
<keyword evidence="6 7" id="KW-0472">Membrane</keyword>
<feature type="transmembrane region" description="Helical" evidence="7">
    <location>
        <begin position="108"/>
        <end position="128"/>
    </location>
</feature>
<dbReference type="EMBL" id="WNCR01000001">
    <property type="protein sequence ID" value="MTU28342.1"/>
    <property type="molecule type" value="Genomic_DNA"/>
</dbReference>
<dbReference type="EMBL" id="QSEF01000029">
    <property type="protein sequence ID" value="RGZ44205.1"/>
    <property type="molecule type" value="Genomic_DNA"/>
</dbReference>
<dbReference type="SUPFAM" id="SSF144091">
    <property type="entry name" value="Rhomboid-like"/>
    <property type="match status" value="1"/>
</dbReference>
<gene>
    <name evidence="9" type="ORF">CE91St3_03140</name>
    <name evidence="14" type="ORF">DW191_01615</name>
    <name evidence="13" type="ORF">DW986_17070</name>
    <name evidence="12" type="ORF">DXB61_13210</name>
    <name evidence="10" type="ORF">GMD66_03705</name>
    <name evidence="11" type="ORF">GMD92_00945</name>
</gene>
<dbReference type="OrthoDB" id="9807874at2"/>
<evidence type="ECO:0000256" key="7">
    <source>
        <dbReference type="SAM" id="Phobius"/>
    </source>
</evidence>
<accession>A0A3R5VZY0</accession>
<dbReference type="Proteomes" id="UP000261088">
    <property type="component" value="Unassembled WGS sequence"/>
</dbReference>
<dbReference type="EMBL" id="QRKC01000001">
    <property type="protein sequence ID" value="RHH79857.1"/>
    <property type="molecule type" value="Genomic_DNA"/>
</dbReference>
<keyword evidence="4 7" id="KW-0812">Transmembrane</keyword>
<feature type="transmembrane region" description="Helical" evidence="7">
    <location>
        <begin position="6"/>
        <end position="23"/>
    </location>
</feature>
<evidence type="ECO:0000259" key="8">
    <source>
        <dbReference type="Pfam" id="PF01694"/>
    </source>
</evidence>
<name>A0A3R5VZY0_9BACT</name>
<evidence type="ECO:0000256" key="2">
    <source>
        <dbReference type="ARBA" id="ARBA00022475"/>
    </source>
</evidence>
<dbReference type="EMBL" id="QSUP01000017">
    <property type="protein sequence ID" value="RGN50181.1"/>
    <property type="molecule type" value="Genomic_DNA"/>
</dbReference>
<sequence>MITYVIIGVTVVVSYICFGNHELFRKLAFIPYCTVHNREWYRLITHGFVHADMTHLLVNMFTFWSFGTYMESAFGYLGLGTGGYLGLYFGGMVAASLYDLIRRRNDPYYVSIGASGAVSAVLFTSIFLDPWGKILFFAVLPIPGIVFGVIYLAYCQYMARKAGDNVNHNAHFYGALYGLIYPAILEPSLVKGFYLSLLA</sequence>
<keyword evidence="3" id="KW-0997">Cell inner membrane</keyword>
<evidence type="ECO:0000313" key="9">
    <source>
        <dbReference type="EMBL" id="GKH70451.1"/>
    </source>
</evidence>
<evidence type="ECO:0000313" key="15">
    <source>
        <dbReference type="Proteomes" id="UP000261088"/>
    </source>
</evidence>
<protein>
    <submittedName>
        <fullName evidence="14">Rhomboid family intramembrane serine protease</fullName>
    </submittedName>
</protein>
<organism evidence="14 16">
    <name type="scientific">Parabacteroides merdae</name>
    <dbReference type="NCBI Taxonomy" id="46503"/>
    <lineage>
        <taxon>Bacteria</taxon>
        <taxon>Pseudomonadati</taxon>
        <taxon>Bacteroidota</taxon>
        <taxon>Bacteroidia</taxon>
        <taxon>Bacteroidales</taxon>
        <taxon>Tannerellaceae</taxon>
        <taxon>Parabacteroides</taxon>
    </lineage>
</organism>
<dbReference type="RefSeq" id="WP_005634039.1">
    <property type="nucleotide sequence ID" value="NZ_BAABYG010000001.1"/>
</dbReference>
<evidence type="ECO:0000256" key="1">
    <source>
        <dbReference type="ARBA" id="ARBA00004141"/>
    </source>
</evidence>
<dbReference type="InterPro" id="IPR035952">
    <property type="entry name" value="Rhomboid-like_sf"/>
</dbReference>
<dbReference type="InterPro" id="IPR022764">
    <property type="entry name" value="Peptidase_S54_rhomboid_dom"/>
</dbReference>
<dbReference type="PANTHER" id="PTHR43066:SF26">
    <property type="entry name" value="RHOMBOID PROTEASE GLPG"/>
    <property type="match status" value="1"/>
</dbReference>
<dbReference type="EMBL" id="WNDA01000001">
    <property type="protein sequence ID" value="MTU67681.1"/>
    <property type="molecule type" value="Genomic_DNA"/>
</dbReference>
<dbReference type="Proteomes" id="UP000283732">
    <property type="component" value="Unassembled WGS sequence"/>
</dbReference>